<dbReference type="EMBL" id="PYGF01000005">
    <property type="protein sequence ID" value="PSL04320.1"/>
    <property type="molecule type" value="Genomic_DNA"/>
</dbReference>
<evidence type="ECO:0000313" key="1">
    <source>
        <dbReference type="EMBL" id="PSL04320.1"/>
    </source>
</evidence>
<proteinExistence type="predicted"/>
<dbReference type="Proteomes" id="UP000240708">
    <property type="component" value="Unassembled WGS sequence"/>
</dbReference>
<gene>
    <name evidence="1" type="ORF">CLV48_10561</name>
</gene>
<name>A0A2P8E4C4_9BACT</name>
<reference evidence="1 2" key="1">
    <citation type="submission" date="2018-03" db="EMBL/GenBank/DDBJ databases">
        <title>Genomic Encyclopedia of Archaeal and Bacterial Type Strains, Phase II (KMG-II): from individual species to whole genera.</title>
        <authorList>
            <person name="Goeker M."/>
        </authorList>
    </citation>
    <scope>NUCLEOTIDE SEQUENCE [LARGE SCALE GENOMIC DNA]</scope>
    <source>
        <strain evidence="1 2">DSM 28057</strain>
    </source>
</reference>
<comment type="caution">
    <text evidence="1">The sequence shown here is derived from an EMBL/GenBank/DDBJ whole genome shotgun (WGS) entry which is preliminary data.</text>
</comment>
<sequence>MELSKKIIANEPLSEAHILTGKANKILVQNRFVTL</sequence>
<dbReference type="AlphaFoldDB" id="A0A2P8E4C4"/>
<keyword evidence="2" id="KW-1185">Reference proteome</keyword>
<protein>
    <submittedName>
        <fullName evidence="1">Uncharacterized protein</fullName>
    </submittedName>
</protein>
<evidence type="ECO:0000313" key="2">
    <source>
        <dbReference type="Proteomes" id="UP000240708"/>
    </source>
</evidence>
<accession>A0A2P8E4C4</accession>
<organism evidence="1 2">
    <name type="scientific">Cecembia rubra</name>
    <dbReference type="NCBI Taxonomy" id="1485585"/>
    <lineage>
        <taxon>Bacteria</taxon>
        <taxon>Pseudomonadati</taxon>
        <taxon>Bacteroidota</taxon>
        <taxon>Cytophagia</taxon>
        <taxon>Cytophagales</taxon>
        <taxon>Cyclobacteriaceae</taxon>
        <taxon>Cecembia</taxon>
    </lineage>
</organism>